<evidence type="ECO:0000313" key="7">
    <source>
        <dbReference type="EMBL" id="ORY45572.1"/>
    </source>
</evidence>
<dbReference type="SUPFAM" id="SSF57903">
    <property type="entry name" value="FYVE/PHD zinc finger"/>
    <property type="match status" value="1"/>
</dbReference>
<dbReference type="Gene3D" id="3.30.40.10">
    <property type="entry name" value="Zinc/RING finger domain, C3HC4 (zinc finger)"/>
    <property type="match status" value="1"/>
</dbReference>
<evidence type="ECO:0000256" key="2">
    <source>
        <dbReference type="ARBA" id="ARBA00022771"/>
    </source>
</evidence>
<dbReference type="GO" id="GO:0008270">
    <property type="term" value="F:zinc ion binding"/>
    <property type="evidence" value="ECO:0007669"/>
    <property type="project" value="UniProtKB-KW"/>
</dbReference>
<feature type="domain" description="FYVE-type" evidence="6">
    <location>
        <begin position="60"/>
        <end position="124"/>
    </location>
</feature>
<dbReference type="InterPro" id="IPR000306">
    <property type="entry name" value="Znf_FYVE"/>
</dbReference>
<proteinExistence type="predicted"/>
<evidence type="ECO:0000259" key="6">
    <source>
        <dbReference type="PROSITE" id="PS50178"/>
    </source>
</evidence>
<dbReference type="STRING" id="329046.A0A1Y2CEX4"/>
<dbReference type="InterPro" id="IPR011011">
    <property type="entry name" value="Znf_FYVE_PHD"/>
</dbReference>
<dbReference type="InterPro" id="IPR017455">
    <property type="entry name" value="Znf_FYVE-rel"/>
</dbReference>
<dbReference type="SMART" id="SM00064">
    <property type="entry name" value="FYVE"/>
    <property type="match status" value="1"/>
</dbReference>
<evidence type="ECO:0000256" key="5">
    <source>
        <dbReference type="SAM" id="MobiDB-lite"/>
    </source>
</evidence>
<dbReference type="OrthoDB" id="660555at2759"/>
<evidence type="ECO:0000256" key="3">
    <source>
        <dbReference type="ARBA" id="ARBA00022833"/>
    </source>
</evidence>
<dbReference type="InterPro" id="IPR052113">
    <property type="entry name" value="FYVE-type_Zinc_Finger"/>
</dbReference>
<keyword evidence="3" id="KW-0862">Zinc</keyword>
<feature type="compositionally biased region" description="Basic and acidic residues" evidence="5">
    <location>
        <begin position="160"/>
        <end position="176"/>
    </location>
</feature>
<protein>
    <submittedName>
        <fullName evidence="7">FYVE/PHD zinc finger protein</fullName>
    </submittedName>
</protein>
<dbReference type="AlphaFoldDB" id="A0A1Y2CEX4"/>
<feature type="compositionally biased region" description="Low complexity" evidence="5">
    <location>
        <begin position="138"/>
        <end position="154"/>
    </location>
</feature>
<comment type="caution">
    <text evidence="7">The sequence shown here is derived from an EMBL/GenBank/DDBJ whole genome shotgun (WGS) entry which is preliminary data.</text>
</comment>
<feature type="compositionally biased region" description="Polar residues" evidence="5">
    <location>
        <begin position="29"/>
        <end position="39"/>
    </location>
</feature>
<feature type="compositionally biased region" description="Polar residues" evidence="5">
    <location>
        <begin position="220"/>
        <end position="230"/>
    </location>
</feature>
<dbReference type="InterPro" id="IPR013083">
    <property type="entry name" value="Znf_RING/FYVE/PHD"/>
</dbReference>
<keyword evidence="8" id="KW-1185">Reference proteome</keyword>
<dbReference type="Proteomes" id="UP000193642">
    <property type="component" value="Unassembled WGS sequence"/>
</dbReference>
<dbReference type="PANTHER" id="PTHR39490">
    <property type="entry name" value="ARRESTIN DOMAIN-CONTAINING PROTEIN D"/>
    <property type="match status" value="1"/>
</dbReference>
<dbReference type="PROSITE" id="PS50178">
    <property type="entry name" value="ZF_FYVE"/>
    <property type="match status" value="1"/>
</dbReference>
<evidence type="ECO:0000256" key="1">
    <source>
        <dbReference type="ARBA" id="ARBA00022723"/>
    </source>
</evidence>
<dbReference type="Pfam" id="PF01363">
    <property type="entry name" value="FYVE"/>
    <property type="match status" value="1"/>
</dbReference>
<dbReference type="EMBL" id="MCGO01000019">
    <property type="protein sequence ID" value="ORY45572.1"/>
    <property type="molecule type" value="Genomic_DNA"/>
</dbReference>
<dbReference type="PANTHER" id="PTHR39490:SF8">
    <property type="entry name" value="ZINC FINGER FYVE DOMAIN-CONTAINING PROTEIN 21"/>
    <property type="match status" value="1"/>
</dbReference>
<organism evidence="7 8">
    <name type="scientific">Rhizoclosmatium globosum</name>
    <dbReference type="NCBI Taxonomy" id="329046"/>
    <lineage>
        <taxon>Eukaryota</taxon>
        <taxon>Fungi</taxon>
        <taxon>Fungi incertae sedis</taxon>
        <taxon>Chytridiomycota</taxon>
        <taxon>Chytridiomycota incertae sedis</taxon>
        <taxon>Chytridiomycetes</taxon>
        <taxon>Chytridiales</taxon>
        <taxon>Chytriomycetaceae</taxon>
        <taxon>Rhizoclosmatium</taxon>
    </lineage>
</organism>
<sequence length="230" mass="24853">MADQQRRTSNTTASNSNPSTNTRPLLNRSLRQPSIQLASSLPGPSHFVTGPPTRTHWKPDTSAPTCESCSTRFTLLTRRHHCRTCGGIFCGPCSKFVVRLDQNAEVHPAGVESRVCADCWAEFGRRAEALRVQVNSAGASASTSTSANTSMSTNEGGGDGTKRTAQDLDGVRKDVEEDKEEDDEDEDDDEFDESAVAAGPGRAFGSDRRASVDELPIAQSVPSDWSWSTF</sequence>
<feature type="compositionally biased region" description="Low complexity" evidence="5">
    <location>
        <begin position="8"/>
        <end position="22"/>
    </location>
</feature>
<keyword evidence="1" id="KW-0479">Metal-binding</keyword>
<keyword evidence="2 4" id="KW-0863">Zinc-finger</keyword>
<accession>A0A1Y2CEX4</accession>
<evidence type="ECO:0000256" key="4">
    <source>
        <dbReference type="PROSITE-ProRule" id="PRU00091"/>
    </source>
</evidence>
<feature type="compositionally biased region" description="Acidic residues" evidence="5">
    <location>
        <begin position="177"/>
        <end position="193"/>
    </location>
</feature>
<dbReference type="CDD" id="cd15760">
    <property type="entry name" value="FYVE_scVPS27p_like"/>
    <property type="match status" value="1"/>
</dbReference>
<feature type="region of interest" description="Disordered" evidence="5">
    <location>
        <begin position="1"/>
        <end position="61"/>
    </location>
</feature>
<reference evidence="7 8" key="1">
    <citation type="submission" date="2016-07" db="EMBL/GenBank/DDBJ databases">
        <title>Pervasive Adenine N6-methylation of Active Genes in Fungi.</title>
        <authorList>
            <consortium name="DOE Joint Genome Institute"/>
            <person name="Mondo S.J."/>
            <person name="Dannebaum R.O."/>
            <person name="Kuo R.C."/>
            <person name="Labutti K."/>
            <person name="Haridas S."/>
            <person name="Kuo A."/>
            <person name="Salamov A."/>
            <person name="Ahrendt S.R."/>
            <person name="Lipzen A."/>
            <person name="Sullivan W."/>
            <person name="Andreopoulos W.B."/>
            <person name="Clum A."/>
            <person name="Lindquist E."/>
            <person name="Daum C."/>
            <person name="Ramamoorthy G.K."/>
            <person name="Gryganskyi A."/>
            <person name="Culley D."/>
            <person name="Magnuson J.K."/>
            <person name="James T.Y."/>
            <person name="O'Malley M.A."/>
            <person name="Stajich J.E."/>
            <person name="Spatafora J.W."/>
            <person name="Visel A."/>
            <person name="Grigoriev I.V."/>
        </authorList>
    </citation>
    <scope>NUCLEOTIDE SEQUENCE [LARGE SCALE GENOMIC DNA]</scope>
    <source>
        <strain evidence="7 8">JEL800</strain>
    </source>
</reference>
<name>A0A1Y2CEX4_9FUNG</name>
<dbReference type="FunFam" id="3.30.40.10:FF:000925">
    <property type="entry name" value="Zinc finger protein, putative"/>
    <property type="match status" value="1"/>
</dbReference>
<feature type="region of interest" description="Disordered" evidence="5">
    <location>
        <begin position="138"/>
        <end position="230"/>
    </location>
</feature>
<evidence type="ECO:0000313" key="8">
    <source>
        <dbReference type="Proteomes" id="UP000193642"/>
    </source>
</evidence>
<gene>
    <name evidence="7" type="ORF">BCR33DRAFT_765398</name>
</gene>